<accession>A0A6A1UGB3</accession>
<evidence type="ECO:0000313" key="2">
    <source>
        <dbReference type="Proteomes" id="UP000516437"/>
    </source>
</evidence>
<name>A0A6A1UGB3_9ROSI</name>
<dbReference type="AlphaFoldDB" id="A0A6A1UGB3"/>
<sequence length="85" mass="10103">MEWIVVPIVEIIAKYAERVGQWLFDSFRHRSNIQNMKSEEETLQDAKSTVLHLTEAARRKGEEIEGAVQRWVRKQRMSEKFLKSK</sequence>
<organism evidence="1 2">
    <name type="scientific">Morella rubra</name>
    <name type="common">Chinese bayberry</name>
    <dbReference type="NCBI Taxonomy" id="262757"/>
    <lineage>
        <taxon>Eukaryota</taxon>
        <taxon>Viridiplantae</taxon>
        <taxon>Streptophyta</taxon>
        <taxon>Embryophyta</taxon>
        <taxon>Tracheophyta</taxon>
        <taxon>Spermatophyta</taxon>
        <taxon>Magnoliopsida</taxon>
        <taxon>eudicotyledons</taxon>
        <taxon>Gunneridae</taxon>
        <taxon>Pentapetalae</taxon>
        <taxon>rosids</taxon>
        <taxon>fabids</taxon>
        <taxon>Fagales</taxon>
        <taxon>Myricaceae</taxon>
        <taxon>Morella</taxon>
    </lineage>
</organism>
<comment type="caution">
    <text evidence="1">The sequence shown here is derived from an EMBL/GenBank/DDBJ whole genome shotgun (WGS) entry which is preliminary data.</text>
</comment>
<proteinExistence type="predicted"/>
<keyword evidence="2" id="KW-1185">Reference proteome</keyword>
<dbReference type="EMBL" id="RXIC02000446">
    <property type="protein sequence ID" value="KAB1199604.1"/>
    <property type="molecule type" value="Genomic_DNA"/>
</dbReference>
<evidence type="ECO:0000313" key="1">
    <source>
        <dbReference type="EMBL" id="KAB1199604.1"/>
    </source>
</evidence>
<reference evidence="1 2" key="1">
    <citation type="journal article" date="2019" name="Plant Biotechnol. J.">
        <title>The red bayberry genome and genetic basis of sex determination.</title>
        <authorList>
            <person name="Jia H.M."/>
            <person name="Jia H.J."/>
            <person name="Cai Q.L."/>
            <person name="Wang Y."/>
            <person name="Zhao H.B."/>
            <person name="Yang W.F."/>
            <person name="Wang G.Y."/>
            <person name="Li Y.H."/>
            <person name="Zhan D.L."/>
            <person name="Shen Y.T."/>
            <person name="Niu Q.F."/>
            <person name="Chang L."/>
            <person name="Qiu J."/>
            <person name="Zhao L."/>
            <person name="Xie H.B."/>
            <person name="Fu W.Y."/>
            <person name="Jin J."/>
            <person name="Li X.W."/>
            <person name="Jiao Y."/>
            <person name="Zhou C.C."/>
            <person name="Tu T."/>
            <person name="Chai C.Y."/>
            <person name="Gao J.L."/>
            <person name="Fan L.J."/>
            <person name="van de Weg E."/>
            <person name="Wang J.Y."/>
            <person name="Gao Z.S."/>
        </authorList>
    </citation>
    <scope>NUCLEOTIDE SEQUENCE [LARGE SCALE GENOMIC DNA]</scope>
    <source>
        <tissue evidence="1">Leaves</tissue>
    </source>
</reference>
<dbReference type="Proteomes" id="UP000516437">
    <property type="component" value="Unassembled WGS sequence"/>
</dbReference>
<protein>
    <submittedName>
        <fullName evidence="1">Uncharacterized protein</fullName>
    </submittedName>
</protein>
<gene>
    <name evidence="1" type="ORF">CJ030_MR0G019211</name>
</gene>